<dbReference type="AlphaFoldDB" id="A0A183HT03"/>
<dbReference type="InterPro" id="IPR007110">
    <property type="entry name" value="Ig-like_dom"/>
</dbReference>
<dbReference type="GO" id="GO:0007156">
    <property type="term" value="P:homophilic cell adhesion via plasma membrane adhesion molecules"/>
    <property type="evidence" value="ECO:0007669"/>
    <property type="project" value="TreeGrafter"/>
</dbReference>
<dbReference type="WBParaSite" id="OFLC_0001061501-mRNA-1">
    <property type="protein sequence ID" value="OFLC_0001061501-mRNA-1"/>
    <property type="gene ID" value="OFLC_0001061501"/>
</dbReference>
<organism evidence="7">
    <name type="scientific">Onchocerca flexuosa</name>
    <dbReference type="NCBI Taxonomy" id="387005"/>
    <lineage>
        <taxon>Eukaryota</taxon>
        <taxon>Metazoa</taxon>
        <taxon>Ecdysozoa</taxon>
        <taxon>Nematoda</taxon>
        <taxon>Chromadorea</taxon>
        <taxon>Rhabditida</taxon>
        <taxon>Spirurina</taxon>
        <taxon>Spiruromorpha</taxon>
        <taxon>Filarioidea</taxon>
        <taxon>Onchocercidae</taxon>
        <taxon>Onchocerca</taxon>
    </lineage>
</organism>
<dbReference type="Proteomes" id="UP000267606">
    <property type="component" value="Unassembled WGS sequence"/>
</dbReference>
<dbReference type="InterPro" id="IPR050958">
    <property type="entry name" value="Cell_Adh-Cytoskel_Orgn"/>
</dbReference>
<dbReference type="InterPro" id="IPR013098">
    <property type="entry name" value="Ig_I-set"/>
</dbReference>
<accession>A0A183HT03</accession>
<dbReference type="EMBL" id="UZAJ01014336">
    <property type="protein sequence ID" value="VDO69895.1"/>
    <property type="molecule type" value="Genomic_DNA"/>
</dbReference>
<evidence type="ECO:0000256" key="3">
    <source>
        <dbReference type="ARBA" id="ARBA00023319"/>
    </source>
</evidence>
<evidence type="ECO:0000259" key="4">
    <source>
        <dbReference type="PROSITE" id="PS50835"/>
    </source>
</evidence>
<dbReference type="GO" id="GO:0005886">
    <property type="term" value="C:plasma membrane"/>
    <property type="evidence" value="ECO:0007669"/>
    <property type="project" value="TreeGrafter"/>
</dbReference>
<dbReference type="GO" id="GO:0043025">
    <property type="term" value="C:neuronal cell body"/>
    <property type="evidence" value="ECO:0007669"/>
    <property type="project" value="TreeGrafter"/>
</dbReference>
<dbReference type="InterPro" id="IPR013783">
    <property type="entry name" value="Ig-like_fold"/>
</dbReference>
<dbReference type="Pfam" id="PF07679">
    <property type="entry name" value="I-set"/>
    <property type="match status" value="2"/>
</dbReference>
<dbReference type="PANTHER" id="PTHR45080">
    <property type="entry name" value="CONTACTIN 5"/>
    <property type="match status" value="1"/>
</dbReference>
<evidence type="ECO:0000313" key="7">
    <source>
        <dbReference type="WBParaSite" id="OFLC_0001061501-mRNA-1"/>
    </source>
</evidence>
<evidence type="ECO:0000313" key="5">
    <source>
        <dbReference type="EMBL" id="VDO69895.1"/>
    </source>
</evidence>
<evidence type="ECO:0000256" key="1">
    <source>
        <dbReference type="ARBA" id="ARBA00022729"/>
    </source>
</evidence>
<dbReference type="PANTHER" id="PTHR45080:SF8">
    <property type="entry name" value="IG-LIKE DOMAIN-CONTAINING PROTEIN"/>
    <property type="match status" value="1"/>
</dbReference>
<dbReference type="InterPro" id="IPR036179">
    <property type="entry name" value="Ig-like_dom_sf"/>
</dbReference>
<dbReference type="GO" id="GO:0050808">
    <property type="term" value="P:synapse organization"/>
    <property type="evidence" value="ECO:0007669"/>
    <property type="project" value="TreeGrafter"/>
</dbReference>
<reference evidence="7" key="1">
    <citation type="submission" date="2016-06" db="UniProtKB">
        <authorList>
            <consortium name="WormBaseParasite"/>
        </authorList>
    </citation>
    <scope>IDENTIFICATION</scope>
</reference>
<dbReference type="PROSITE" id="PS50835">
    <property type="entry name" value="IG_LIKE"/>
    <property type="match status" value="2"/>
</dbReference>
<gene>
    <name evidence="5" type="ORF">OFLC_LOCUS10610</name>
</gene>
<keyword evidence="1" id="KW-0732">Signal</keyword>
<keyword evidence="6" id="KW-1185">Reference proteome</keyword>
<evidence type="ECO:0000256" key="2">
    <source>
        <dbReference type="ARBA" id="ARBA00023157"/>
    </source>
</evidence>
<dbReference type="SUPFAM" id="SSF48726">
    <property type="entry name" value="Immunoglobulin"/>
    <property type="match status" value="2"/>
</dbReference>
<evidence type="ECO:0000313" key="6">
    <source>
        <dbReference type="Proteomes" id="UP000267606"/>
    </source>
</evidence>
<keyword evidence="3" id="KW-0393">Immunoglobulin domain</keyword>
<dbReference type="GO" id="GO:0030424">
    <property type="term" value="C:axon"/>
    <property type="evidence" value="ECO:0007669"/>
    <property type="project" value="TreeGrafter"/>
</dbReference>
<feature type="domain" description="Ig-like" evidence="4">
    <location>
        <begin position="69"/>
        <end position="133"/>
    </location>
</feature>
<protein>
    <submittedName>
        <fullName evidence="7">Ig-like domain-containing protein</fullName>
    </submittedName>
</protein>
<name>A0A183HT03_9BILA</name>
<sequence>MPTVTWLKAGRPFYHDSDVYLSPNGMKLHFLNLKKNDVNRYTCVARNPAGEEKRDFIVKLLESPTIEGPNILHRIQVNAGRTAVINCPAFGSPEPSIAWLKNGQPLGTDDHHAILNGGRQLEISETSAIDDAR</sequence>
<dbReference type="STRING" id="387005.A0A183HT03"/>
<feature type="domain" description="Ig-like" evidence="4">
    <location>
        <begin position="1"/>
        <end position="59"/>
    </location>
</feature>
<dbReference type="Gene3D" id="2.60.40.10">
    <property type="entry name" value="Immunoglobulins"/>
    <property type="match status" value="2"/>
</dbReference>
<dbReference type="GO" id="GO:0008046">
    <property type="term" value="F:axon guidance receptor activity"/>
    <property type="evidence" value="ECO:0007669"/>
    <property type="project" value="TreeGrafter"/>
</dbReference>
<proteinExistence type="predicted"/>
<keyword evidence="2" id="KW-1015">Disulfide bond</keyword>
<reference evidence="5 6" key="2">
    <citation type="submission" date="2018-11" db="EMBL/GenBank/DDBJ databases">
        <authorList>
            <consortium name="Pathogen Informatics"/>
        </authorList>
    </citation>
    <scope>NUCLEOTIDE SEQUENCE [LARGE SCALE GENOMIC DNA]</scope>
</reference>